<dbReference type="InterPro" id="IPR011050">
    <property type="entry name" value="Pectin_lyase_fold/virulence"/>
</dbReference>
<evidence type="ECO:0000256" key="1">
    <source>
        <dbReference type="ARBA" id="ARBA00022729"/>
    </source>
</evidence>
<evidence type="ECO:0000313" key="5">
    <source>
        <dbReference type="EMBL" id="MDY3560525.1"/>
    </source>
</evidence>
<dbReference type="SMART" id="SM00237">
    <property type="entry name" value="Calx_beta"/>
    <property type="match status" value="1"/>
</dbReference>
<dbReference type="Gene3D" id="2.60.40.2030">
    <property type="match status" value="1"/>
</dbReference>
<proteinExistence type="predicted"/>
<reference evidence="6" key="1">
    <citation type="journal article" date="2023" name="Mar. Drugs">
        <title>Gemmata algarum, a Novel Planctomycete Isolated from an Algal Mat, Displays Antimicrobial Activity.</title>
        <authorList>
            <person name="Kumar G."/>
            <person name="Kallscheuer N."/>
            <person name="Kashif M."/>
            <person name="Ahamad S."/>
            <person name="Jagadeeshwari U."/>
            <person name="Pannikurungottu S."/>
            <person name="Haufschild T."/>
            <person name="Kabuu M."/>
            <person name="Sasikala C."/>
            <person name="Jogler C."/>
            <person name="Ramana C."/>
        </authorList>
    </citation>
    <scope>NUCLEOTIDE SEQUENCE [LARGE SCALE GENOMIC DNA]</scope>
    <source>
        <strain evidence="6">JC673</strain>
    </source>
</reference>
<dbReference type="EMBL" id="JAXBLV010000179">
    <property type="protein sequence ID" value="MDY3560525.1"/>
    <property type="molecule type" value="Genomic_DNA"/>
</dbReference>
<dbReference type="RefSeq" id="WP_320687074.1">
    <property type="nucleotide sequence ID" value="NZ_JAXBLV010000179.1"/>
</dbReference>
<dbReference type="Gene3D" id="2.160.20.20">
    <property type="match status" value="3"/>
</dbReference>
<dbReference type="SUPFAM" id="SSF51126">
    <property type="entry name" value="Pectin lyase-like"/>
    <property type="match status" value="5"/>
</dbReference>
<comment type="caution">
    <text evidence="5">The sequence shown here is derived from an EMBL/GenBank/DDBJ whole genome shotgun (WGS) entry which is preliminary data.</text>
</comment>
<gene>
    <name evidence="5" type="ORF">R5W23_001760</name>
</gene>
<dbReference type="Pfam" id="PF12951">
    <property type="entry name" value="PATR"/>
    <property type="match status" value="9"/>
</dbReference>
<dbReference type="Proteomes" id="UP001272242">
    <property type="component" value="Unassembled WGS sequence"/>
</dbReference>
<dbReference type="PANTHER" id="PTHR35037:SF3">
    <property type="entry name" value="C-TERMINAL REGION OF AIDA-LIKE PROTEIN"/>
    <property type="match status" value="1"/>
</dbReference>
<sequence>MSLLSALLRRTQTFASAATSTRTRLQLALLEDRTVPATLTWIGGAMGNNNWSTSGNWNDGGMNTTVPSSNADVLVFDGSASTFTSNNDIPGLTVSEIQLSFPGYTITGTQPVTVVTAVTDSTPVGSSAISLSIDGAGTLTKSGGADLILSGTNTFTGGTTISGGVLQLDGGAALGDGNAVTVGPGSALTLGATETIGSLTGAGNVSLSTFTLTAGGDNTSTTFSGVASGTGGLTKAGTGTLTLSGANTYTGATTVSAGMLLLNGGSAVADTSAVSVSAGATLALGANETVGSLAGAGGVTLGTFTLTAGGNNTSTAFSGVAAGTGGLTKAGTGTLTLSGTNTYTGTTTVSAGTLTLNGGAAIADTSAVTVSAGGTLTLGANETVGSLAGAGNVTLSTFTLTAGGDNTSTTFSGIASGTGGFAKTGTGTLTLSGANTYTGATTVSGGTLATNSLGSTASLTLDGGTLSAASVSLSTSVAVTVGSGGATVDLSNGSVTLNGTLTGSAGLTVNSTVGGNVLSIPVANGGTYSGTVTLNNGILQFGDDAAFGSGALAINGGKVRASGGTPRTIANALTLGGTFTMSGAAALTFTGAVDLTGSTRTINDSISADLTFSGVVSNGSLTVSNQGTGAVVLGGANTYTGTTTVSAGTLTLNGGAAIADTSAVTVSAGGTLALGANETVGSLAGAGGVTLGTFTLTAGGNNTSTAFSGVAAGTGGLTKAGTGTLTLSGANTYTGATTVSAGTLTLGSNSAIADTGAVTVSAGATLAVSADETIGSLAGAGSVSLGVNFLTAGGDNTSTTYSGVMSGTGALTKAGTGTLTLSGSNTYTGATTVSGGTLSVAADANLGTGAVTLAATTTLAVTGATTIDNAIALSGASTVDTSAAVTLSGVISGANGLTKAGTGTLTLSGTNTYTGTTTVSAGTLSVAGDANLGTGAVTLVATTTLAVTGATTIDNAIALSGAATITNSAAVTASGVISGAGGLTKAGTGTLTLSATNTYTGATTASAGTTLVTGSIATSSGVQVSNGATLGGTGTVPAVTAVSGATLAPGTSPGVINTGALTLPAGATFSAEINGTTVGTGYDQASVTGTVNLTGSTLSTTLGFAPSAGTSFILIANDGVDAVTGTFAGLPEGATFTSGGKTFTISYVGGTGNDVVVSVAPPTVSIGNVTAGEGNSGSTAFTFTVTLSAVSAQTVTVNYATANGTAQAGSDYTSASGTLTFAPGETSKTITVAVTGDTTVEPDETFTVVLSGASNATIATGTGTGTITNDDKTSPAVVSIGTGGGTPGTVRPVDPVTGAPGTPITAFAGFGGEIRVASGDVNGDGLADTITGAGAGAAGGHVKVFAADGTLLYSFLAFSGFSGGVFVATGDVNGDGREDIVVAADAGAAPHVKVFSGKDGSLLQSFLAYDPGFRGGVRVSTGDVNGDGFDDIITGSGPGSAPHVKAFSGKDGSLLRSFLAYDAGFGGGVYVAAGDVNGDGRDDIVTGTGPGTRAHVKVFSASDGSLLQSFFAYDAGFRGGVRVGTGVVNGQTAVLTGAGPGAGPHVKAFVNGLEVSSLFAGSTSFTGGVYVG</sequence>
<evidence type="ECO:0000256" key="2">
    <source>
        <dbReference type="ARBA" id="ARBA00022737"/>
    </source>
</evidence>
<dbReference type="InterPro" id="IPR013425">
    <property type="entry name" value="Autotrns_rpt"/>
</dbReference>
<accession>A0ABU5EZK5</accession>
<dbReference type="InterPro" id="IPR012332">
    <property type="entry name" value="Autotransporter_pectin_lyase_C"/>
</dbReference>
<dbReference type="PANTHER" id="PTHR35037">
    <property type="entry name" value="C-TERMINAL REGION OF AIDA-LIKE PROTEIN"/>
    <property type="match status" value="1"/>
</dbReference>
<dbReference type="NCBIfam" id="TIGR02601">
    <property type="entry name" value="autotrns_rpt"/>
    <property type="match status" value="9"/>
</dbReference>
<dbReference type="SUPFAM" id="SSF141072">
    <property type="entry name" value="CalX-like"/>
    <property type="match status" value="1"/>
</dbReference>
<dbReference type="InterPro" id="IPR051551">
    <property type="entry name" value="Autotransporter_adhesion"/>
</dbReference>
<evidence type="ECO:0000256" key="3">
    <source>
        <dbReference type="ARBA" id="ARBA00022837"/>
    </source>
</evidence>
<dbReference type="SUPFAM" id="SSF69318">
    <property type="entry name" value="Integrin alpha N-terminal domain"/>
    <property type="match status" value="1"/>
</dbReference>
<keyword evidence="6" id="KW-1185">Reference proteome</keyword>
<dbReference type="InterPro" id="IPR003644">
    <property type="entry name" value="Calx_beta"/>
</dbReference>
<dbReference type="Pfam" id="PF03160">
    <property type="entry name" value="Calx-beta"/>
    <property type="match status" value="1"/>
</dbReference>
<protein>
    <submittedName>
        <fullName evidence="5">Autotransporter-associated beta strand repeat-containing protein</fullName>
    </submittedName>
</protein>
<dbReference type="Pfam" id="PF01839">
    <property type="entry name" value="FG-GAP"/>
    <property type="match status" value="1"/>
</dbReference>
<dbReference type="InterPro" id="IPR013517">
    <property type="entry name" value="FG-GAP"/>
</dbReference>
<dbReference type="Pfam" id="PF13517">
    <property type="entry name" value="FG-GAP_3"/>
    <property type="match status" value="1"/>
</dbReference>
<feature type="domain" description="Calx-beta" evidence="4">
    <location>
        <begin position="1154"/>
        <end position="1251"/>
    </location>
</feature>
<evidence type="ECO:0000259" key="4">
    <source>
        <dbReference type="SMART" id="SM00237"/>
    </source>
</evidence>
<keyword evidence="1" id="KW-0732">Signal</keyword>
<keyword evidence="2" id="KW-0677">Repeat</keyword>
<dbReference type="InterPro" id="IPR038081">
    <property type="entry name" value="CalX-like_sf"/>
</dbReference>
<evidence type="ECO:0000313" key="6">
    <source>
        <dbReference type="Proteomes" id="UP001272242"/>
    </source>
</evidence>
<keyword evidence="3" id="KW-0106">Calcium</keyword>
<dbReference type="Gene3D" id="2.130.10.130">
    <property type="entry name" value="Integrin alpha, N-terminal"/>
    <property type="match status" value="1"/>
</dbReference>
<name>A0ABU5EZK5_9BACT</name>
<dbReference type="InterPro" id="IPR028994">
    <property type="entry name" value="Integrin_alpha_N"/>
</dbReference>
<organism evidence="5 6">
    <name type="scientific">Gemmata algarum</name>
    <dbReference type="NCBI Taxonomy" id="2975278"/>
    <lineage>
        <taxon>Bacteria</taxon>
        <taxon>Pseudomonadati</taxon>
        <taxon>Planctomycetota</taxon>
        <taxon>Planctomycetia</taxon>
        <taxon>Gemmatales</taxon>
        <taxon>Gemmataceae</taxon>
        <taxon>Gemmata</taxon>
    </lineage>
</organism>